<evidence type="ECO:0000313" key="1">
    <source>
        <dbReference type="EMBL" id="KAJ8872046.1"/>
    </source>
</evidence>
<organism evidence="1 2">
    <name type="scientific">Dryococelus australis</name>
    <dbReference type="NCBI Taxonomy" id="614101"/>
    <lineage>
        <taxon>Eukaryota</taxon>
        <taxon>Metazoa</taxon>
        <taxon>Ecdysozoa</taxon>
        <taxon>Arthropoda</taxon>
        <taxon>Hexapoda</taxon>
        <taxon>Insecta</taxon>
        <taxon>Pterygota</taxon>
        <taxon>Neoptera</taxon>
        <taxon>Polyneoptera</taxon>
        <taxon>Phasmatodea</taxon>
        <taxon>Verophasmatodea</taxon>
        <taxon>Anareolatae</taxon>
        <taxon>Phasmatidae</taxon>
        <taxon>Eurycanthinae</taxon>
        <taxon>Dryococelus</taxon>
    </lineage>
</organism>
<sequence>MLKQCRHYLYAVDLQLYSSASPNLISSLLKDINNNLKSAHLWYSRNKLKLNIANTQCLLIASRRILNECCRLTFPDIVLTGEIIPLMNNVKTSYAVQHNLYRLKKFLPLRAKLTLVQSLIFPIFYYCDMVYGDITQNLAAKLQRIQNSCVRIWFNLKSCHHMSPYFNKLNWLRLEERRHIHSLTLAYKILSSYMFTTPEYLRTWLKTLEDYHTINTTHKIQVYENSFTVSVARVWNNLSVEVRNSITPTTLKAVLPRRYRCSECFLRGISFPPPLYSSGSPSSPLKTSETLCPLQYPHESMFSLRTSQFAKAESMLNMFARDKHRKAYSTFSLWNKPAFLVLVWHTAEVKVYVSETTWIDQQGSGRGWRDISLLLRETRIHSDNEQCGFAPDTPSSPLTHHTISVFFQTAAKSYISWCSRHLLLPFGQPPNLLYKNFRLLLLQNDTCDTFAPSELRAFGIVEVLPTHHVWAGETMEKCGEEGNNMAHTVPPVVKTLGNVLRTKHHRYRMDWQFYSLNIYIERERERERERATESTYLNPRRYIAFPVRRKPPAYQTSHCKPWNASKEDNSKCILSATLHLQGTREILGDSGPQSTLRFFTRFVKEEVGSIVCCTLSDCLFVTERAALIRERGARPKYKGKTNSSLQLNYCKKWQETFSTMRVIEVSTEHYKNQGAGKMGDSRENTPTNGIVRHDSYMRKTAVTRPEIELNGIVTTENLTGELARLHSTARQFIALRIDVITYVMCVLRPLPGVYASNKHNAYVEADWRH</sequence>
<dbReference type="Proteomes" id="UP001159363">
    <property type="component" value="Chromosome 11"/>
</dbReference>
<reference evidence="1 2" key="1">
    <citation type="submission" date="2023-02" db="EMBL/GenBank/DDBJ databases">
        <title>LHISI_Scaffold_Assembly.</title>
        <authorList>
            <person name="Stuart O.P."/>
            <person name="Cleave R."/>
            <person name="Magrath M.J.L."/>
            <person name="Mikheyev A.S."/>
        </authorList>
    </citation>
    <scope>NUCLEOTIDE SEQUENCE [LARGE SCALE GENOMIC DNA]</scope>
    <source>
        <strain evidence="1">Daus_M_001</strain>
        <tissue evidence="1">Leg muscle</tissue>
    </source>
</reference>
<proteinExistence type="predicted"/>
<gene>
    <name evidence="1" type="ORF">PR048_028386</name>
</gene>
<keyword evidence="2" id="KW-1185">Reference proteome</keyword>
<accession>A0ABQ9GIZ8</accession>
<dbReference type="EMBL" id="JARBHB010000012">
    <property type="protein sequence ID" value="KAJ8872046.1"/>
    <property type="molecule type" value="Genomic_DNA"/>
</dbReference>
<name>A0ABQ9GIZ8_9NEOP</name>
<protein>
    <submittedName>
        <fullName evidence="1">Uncharacterized protein</fullName>
    </submittedName>
</protein>
<evidence type="ECO:0000313" key="2">
    <source>
        <dbReference type="Proteomes" id="UP001159363"/>
    </source>
</evidence>
<comment type="caution">
    <text evidence="1">The sequence shown here is derived from an EMBL/GenBank/DDBJ whole genome shotgun (WGS) entry which is preliminary data.</text>
</comment>